<dbReference type="PANTHER" id="PTHR43308">
    <property type="entry name" value="OUTER MEMBRANE PROTEIN ALPHA-RELATED"/>
    <property type="match status" value="1"/>
</dbReference>
<dbReference type="PANTHER" id="PTHR43308:SF5">
    <property type="entry name" value="S-LAYER PROTEIN _ PEPTIDOGLYCAN ENDO-BETA-N-ACETYLGLUCOSAMINIDASE"/>
    <property type="match status" value="1"/>
</dbReference>
<feature type="chain" id="PRO_5045299076" evidence="2">
    <location>
        <begin position="26"/>
        <end position="550"/>
    </location>
</feature>
<organism evidence="4 5">
    <name type="scientific">Aliibacillus thermotolerans</name>
    <dbReference type="NCBI Taxonomy" id="1834418"/>
    <lineage>
        <taxon>Bacteria</taxon>
        <taxon>Bacillati</taxon>
        <taxon>Bacillota</taxon>
        <taxon>Bacilli</taxon>
        <taxon>Bacillales</taxon>
        <taxon>Bacillaceae</taxon>
        <taxon>Aliibacillus</taxon>
    </lineage>
</organism>
<keyword evidence="5" id="KW-1185">Reference proteome</keyword>
<dbReference type="Proteomes" id="UP001596143">
    <property type="component" value="Unassembled WGS sequence"/>
</dbReference>
<dbReference type="InterPro" id="IPR051465">
    <property type="entry name" value="Cell_Envelope_Struct_Comp"/>
</dbReference>
<feature type="domain" description="SLH" evidence="3">
    <location>
        <begin position="142"/>
        <end position="205"/>
    </location>
</feature>
<feature type="signal peptide" evidence="2">
    <location>
        <begin position="1"/>
        <end position="25"/>
    </location>
</feature>
<evidence type="ECO:0000313" key="4">
    <source>
        <dbReference type="EMBL" id="MFC5629863.1"/>
    </source>
</evidence>
<proteinExistence type="predicted"/>
<dbReference type="Pfam" id="PF00395">
    <property type="entry name" value="SLH"/>
    <property type="match status" value="3"/>
</dbReference>
<dbReference type="RefSeq" id="WP_270895610.1">
    <property type="nucleotide sequence ID" value="NZ_JBHSPF010000070.1"/>
</dbReference>
<name>A0ABW0U8R7_9BACI</name>
<feature type="domain" description="SLH" evidence="3">
    <location>
        <begin position="24"/>
        <end position="87"/>
    </location>
</feature>
<accession>A0ABW0U8R7</accession>
<evidence type="ECO:0000259" key="3">
    <source>
        <dbReference type="PROSITE" id="PS51272"/>
    </source>
</evidence>
<evidence type="ECO:0000256" key="1">
    <source>
        <dbReference type="ARBA" id="ARBA00022729"/>
    </source>
</evidence>
<dbReference type="InterPro" id="IPR001119">
    <property type="entry name" value="SLH_dom"/>
</dbReference>
<keyword evidence="1 2" id="KW-0732">Signal</keyword>
<reference evidence="5" key="1">
    <citation type="journal article" date="2019" name="Int. J. Syst. Evol. Microbiol.">
        <title>The Global Catalogue of Microorganisms (GCM) 10K type strain sequencing project: providing services to taxonomists for standard genome sequencing and annotation.</title>
        <authorList>
            <consortium name="The Broad Institute Genomics Platform"/>
            <consortium name="The Broad Institute Genome Sequencing Center for Infectious Disease"/>
            <person name="Wu L."/>
            <person name="Ma J."/>
        </authorList>
    </citation>
    <scope>NUCLEOTIDE SEQUENCE [LARGE SCALE GENOMIC DNA]</scope>
    <source>
        <strain evidence="5">CGMCC 1.15790</strain>
    </source>
</reference>
<feature type="domain" description="SLH" evidence="3">
    <location>
        <begin position="88"/>
        <end position="141"/>
    </location>
</feature>
<comment type="caution">
    <text evidence="4">The sequence shown here is derived from an EMBL/GenBank/DDBJ whole genome shotgun (WGS) entry which is preliminary data.</text>
</comment>
<gene>
    <name evidence="4" type="ORF">ACFPTR_13500</name>
</gene>
<evidence type="ECO:0000313" key="5">
    <source>
        <dbReference type="Proteomes" id="UP001596143"/>
    </source>
</evidence>
<evidence type="ECO:0000256" key="2">
    <source>
        <dbReference type="SAM" id="SignalP"/>
    </source>
</evidence>
<dbReference type="PROSITE" id="PS51272">
    <property type="entry name" value="SLH"/>
    <property type="match status" value="3"/>
</dbReference>
<dbReference type="EMBL" id="JBHSPF010000070">
    <property type="protein sequence ID" value="MFC5629863.1"/>
    <property type="molecule type" value="Genomic_DNA"/>
</dbReference>
<protein>
    <submittedName>
        <fullName evidence="4">S-layer homology domain-containing protein</fullName>
    </submittedName>
</protein>
<sequence length="550" mass="61962">MKRFMKRAFAGALALTLVVPTSVSAATYKDISDDHWAKEAIDYLTEEGLVNGFEDGTFDPNAPVKRSQAALILSKALGLEANENGVTFNDLDENDAVYDAAVALAQAGIMEGRDGNFMPNDPLTRGQMAKVLTKAYDLNGEVTASFADVSSDHWAYEYVGILAANEITGGYDDNTFRPSNETTRAQFAVFLTNTLEAAATEPEAPEEPEEPGEEVDEEILQLLEDAFEAQLNLESYTFEGDMGITLDFPIPDDLTEEEAEMIDEAMNMDMVMRGAFQADPFITEVVIEQDIPAFGESMVLPSISTETKNYQYITDAALLGYPEEWQGKYIEMDYEEMLGEEMDFPFTYDEQMELMKEIYDVLIEHIGTDYFTLHDSHDAIPGDVDYEQVLEFTLTEEELVELFTIFEEEIIPVLEGIFSNPQLTNALGLTASEAETIQAEMESDFEEFLSKLSLDEFKIIQAFDEDANIVYDTGIIQFSFTDGEETITFGIDYGMSISNFNEPVTFEYGLPENEEDIISFDEWIEWQEEQLEELEDFEEIEEVEEMEDAS</sequence>